<dbReference type="InterPro" id="IPR037119">
    <property type="entry name" value="Haem_oxidase_HugZ-like_sf"/>
</dbReference>
<evidence type="ECO:0000259" key="2">
    <source>
        <dbReference type="Pfam" id="PF10615"/>
    </source>
</evidence>
<dbReference type="KEGG" id="kcm:ABWK59_08395"/>
<gene>
    <name evidence="3" type="ORF">ABWK59_08395</name>
</gene>
<feature type="domain" description="DUF2470" evidence="2">
    <location>
        <begin position="183"/>
        <end position="265"/>
    </location>
</feature>
<dbReference type="AlphaFoldDB" id="A0AAU8JT34"/>
<dbReference type="RefSeq" id="WP_354639231.1">
    <property type="nucleotide sequence ID" value="NZ_CP159872.1"/>
</dbReference>
<organism evidence="3">
    <name type="scientific">Kitasatospora camelliae</name>
    <dbReference type="NCBI Taxonomy" id="3156397"/>
    <lineage>
        <taxon>Bacteria</taxon>
        <taxon>Bacillati</taxon>
        <taxon>Actinomycetota</taxon>
        <taxon>Actinomycetes</taxon>
        <taxon>Kitasatosporales</taxon>
        <taxon>Streptomycetaceae</taxon>
        <taxon>Kitasatospora</taxon>
    </lineage>
</organism>
<sequence length="270" mass="28852">MSQPEKQSVPVADRPAHRAGPAPSGAERARTLLEFASSVVVDVPGADLRARPGIAPLVECTVLPDGALALLVERSSALLRIVALAPEDQVPAELEAVDVAPVALPHRIRGRVHAHGRLSTTGPVTDAWIEHLFPRHPADGLTLLRFELDHLAVDDLRGTECCVGLDAFTAAEPDPVAAEEAVLLQHLAAAHPDHLWNLAAGALDGPAALTSWRGAGNLRAVSPVAMDRYGLRLRLFGEQDGRMLDARFEFHRPVTAPEDLPEAVHRLFAG</sequence>
<dbReference type="Gene3D" id="3.20.180.10">
    <property type="entry name" value="PNP-oxidase-like"/>
    <property type="match status" value="1"/>
</dbReference>
<feature type="region of interest" description="Disordered" evidence="1">
    <location>
        <begin position="1"/>
        <end position="26"/>
    </location>
</feature>
<dbReference type="SUPFAM" id="SSF50475">
    <property type="entry name" value="FMN-binding split barrel"/>
    <property type="match status" value="1"/>
</dbReference>
<protein>
    <submittedName>
        <fullName evidence="3">DUF2470 domain-containing protein</fullName>
    </submittedName>
</protein>
<proteinExistence type="predicted"/>
<reference evidence="3" key="1">
    <citation type="submission" date="2024-06" db="EMBL/GenBank/DDBJ databases">
        <title>The genome sequences of Kitasatospora sp. strain HUAS MG31.</title>
        <authorList>
            <person name="Mo P."/>
        </authorList>
    </citation>
    <scope>NUCLEOTIDE SEQUENCE</scope>
    <source>
        <strain evidence="3">HUAS MG31</strain>
    </source>
</reference>
<evidence type="ECO:0000313" key="3">
    <source>
        <dbReference type="EMBL" id="XCM78944.1"/>
    </source>
</evidence>
<dbReference type="EMBL" id="CP159872">
    <property type="protein sequence ID" value="XCM78944.1"/>
    <property type="molecule type" value="Genomic_DNA"/>
</dbReference>
<dbReference type="InterPro" id="IPR019595">
    <property type="entry name" value="DUF2470"/>
</dbReference>
<accession>A0AAU8JT34</accession>
<dbReference type="Pfam" id="PF10615">
    <property type="entry name" value="DUF2470"/>
    <property type="match status" value="1"/>
</dbReference>
<evidence type="ECO:0000256" key="1">
    <source>
        <dbReference type="SAM" id="MobiDB-lite"/>
    </source>
</evidence>
<name>A0AAU8JT34_9ACTN</name>